<comment type="similarity">
    <text evidence="1">Belongs to the short-chain dehydrogenases/reductases (SDR) family.</text>
</comment>
<dbReference type="AlphaFoldDB" id="A0A285AWZ3"/>
<dbReference type="PANTHER" id="PTHR43943">
    <property type="entry name" value="DEHYDROGENASE/REDUCTASE (SDR FAMILY) MEMBER 4"/>
    <property type="match status" value="1"/>
</dbReference>
<dbReference type="EC" id="1.-.-.-" evidence="3"/>
<gene>
    <name evidence="3" type="primary">ykvO</name>
    <name evidence="3" type="ORF">KOSB73_180151</name>
</gene>
<evidence type="ECO:0000256" key="1">
    <source>
        <dbReference type="ARBA" id="ARBA00006484"/>
    </source>
</evidence>
<dbReference type="PRINTS" id="PR00081">
    <property type="entry name" value="GDHRDH"/>
</dbReference>
<dbReference type="PANTHER" id="PTHR43943:SF2">
    <property type="entry name" value="DEHYDROGENASE_REDUCTASE 4"/>
    <property type="match status" value="1"/>
</dbReference>
<dbReference type="CDD" id="cd05233">
    <property type="entry name" value="SDR_c"/>
    <property type="match status" value="1"/>
</dbReference>
<dbReference type="EMBL" id="FZTC01000010">
    <property type="protein sequence ID" value="SNU33200.1"/>
    <property type="molecule type" value="Genomic_DNA"/>
</dbReference>
<protein>
    <submittedName>
        <fullName evidence="3">Uncharacterized oxidoreductase YkvO</fullName>
        <ecNumber evidence="3">1.-.-.-</ecNumber>
    </submittedName>
</protein>
<proteinExistence type="inferred from homology"/>
<evidence type="ECO:0000313" key="4">
    <source>
        <dbReference type="Proteomes" id="UP000220639"/>
    </source>
</evidence>
<dbReference type="SUPFAM" id="SSF51735">
    <property type="entry name" value="NAD(P)-binding Rossmann-fold domains"/>
    <property type="match status" value="1"/>
</dbReference>
<sequence>MNQTFKGKFAVITGGGSGIGLAIAKDLSDEGADVIITGRNAQTLQEAVKALGKNVKGIVADVSSKVSIDALYEQVKTEFGHIDILVANAGGGVHAPLGEITEKQIHDQFATNVKGVVLTVQQAMPLLGKGSSVIIIGSTASADPGPTMSIYGATKAAVRNMVRSWITELHGTGIRINIVSPGPVNTASLRAAFGDNAEEGIAFLTAKSPLGRIGEPEEIASVVSFLASDASSYVNGIELFADGGASQT</sequence>
<organism evidence="3 4">
    <name type="scientific">Klebsiella grimontii</name>
    <dbReference type="NCBI Taxonomy" id="2058152"/>
    <lineage>
        <taxon>Bacteria</taxon>
        <taxon>Pseudomonadati</taxon>
        <taxon>Pseudomonadota</taxon>
        <taxon>Gammaproteobacteria</taxon>
        <taxon>Enterobacterales</taxon>
        <taxon>Enterobacteriaceae</taxon>
        <taxon>Klebsiella/Raoultella group</taxon>
        <taxon>Klebsiella</taxon>
    </lineage>
</organism>
<dbReference type="FunFam" id="3.40.50.720:FF:000084">
    <property type="entry name" value="Short-chain dehydrogenase reductase"/>
    <property type="match status" value="1"/>
</dbReference>
<dbReference type="Pfam" id="PF13561">
    <property type="entry name" value="adh_short_C2"/>
    <property type="match status" value="1"/>
</dbReference>
<name>A0A285AWZ3_9ENTR</name>
<evidence type="ECO:0000313" key="3">
    <source>
        <dbReference type="EMBL" id="SNU33200.1"/>
    </source>
</evidence>
<reference evidence="4" key="1">
    <citation type="submission" date="2017-08" db="EMBL/GenBank/DDBJ databases">
        <authorList>
            <person name="Brisse S."/>
        </authorList>
    </citation>
    <scope>NUCLEOTIDE SEQUENCE [LARGE SCALE GENOMIC DNA]</scope>
    <source>
        <strain evidence="4">06D021</strain>
    </source>
</reference>
<dbReference type="InterPro" id="IPR036291">
    <property type="entry name" value="NAD(P)-bd_dom_sf"/>
</dbReference>
<comment type="subunit">
    <text evidence="2">Homotetramer.</text>
</comment>
<dbReference type="Gene3D" id="3.40.50.720">
    <property type="entry name" value="NAD(P)-binding Rossmann-like Domain"/>
    <property type="match status" value="1"/>
</dbReference>
<dbReference type="InterPro" id="IPR002347">
    <property type="entry name" value="SDR_fam"/>
</dbReference>
<dbReference type="RefSeq" id="WP_004958633.1">
    <property type="nucleotide sequence ID" value="NZ_CBCSJA010000069.1"/>
</dbReference>
<keyword evidence="3" id="KW-0560">Oxidoreductase</keyword>
<dbReference type="Proteomes" id="UP000220639">
    <property type="component" value="Unassembled WGS sequence"/>
</dbReference>
<accession>A0A285AWZ3</accession>
<evidence type="ECO:0000256" key="2">
    <source>
        <dbReference type="ARBA" id="ARBA00011881"/>
    </source>
</evidence>
<dbReference type="GO" id="GO:0016491">
    <property type="term" value="F:oxidoreductase activity"/>
    <property type="evidence" value="ECO:0007669"/>
    <property type="project" value="UniProtKB-KW"/>
</dbReference>